<keyword evidence="16" id="KW-1185">Reference proteome</keyword>
<feature type="transmembrane region" description="Helical" evidence="12">
    <location>
        <begin position="499"/>
        <end position="521"/>
    </location>
</feature>
<feature type="signal peptide" evidence="13">
    <location>
        <begin position="1"/>
        <end position="30"/>
    </location>
</feature>
<feature type="chain" id="PRO_5021384854" description="Thiamine pyrimidine synthase" evidence="13">
    <location>
        <begin position="31"/>
        <end position="789"/>
    </location>
</feature>
<dbReference type="GO" id="GO:0016740">
    <property type="term" value="F:transferase activity"/>
    <property type="evidence" value="ECO:0007669"/>
    <property type="project" value="UniProtKB-KW"/>
</dbReference>
<evidence type="ECO:0000256" key="2">
    <source>
        <dbReference type="ARBA" id="ARBA00004948"/>
    </source>
</evidence>
<evidence type="ECO:0000313" key="16">
    <source>
        <dbReference type="Proteomes" id="UP000318582"/>
    </source>
</evidence>
<dbReference type="InterPro" id="IPR015168">
    <property type="entry name" value="SsuA/THI5"/>
</dbReference>
<evidence type="ECO:0000256" key="5">
    <source>
        <dbReference type="ARBA" id="ARBA00022679"/>
    </source>
</evidence>
<name>A0A507DUH2_9FUNG</name>
<dbReference type="UniPathway" id="UPA00060"/>
<keyword evidence="9" id="KW-0408">Iron</keyword>
<dbReference type="Proteomes" id="UP000318582">
    <property type="component" value="Unassembled WGS sequence"/>
</dbReference>
<reference evidence="15 16" key="1">
    <citation type="journal article" date="2019" name="Sci. Rep.">
        <title>Comparative genomics of chytrid fungi reveal insights into the obligate biotrophic and pathogenic lifestyle of Synchytrium endobioticum.</title>
        <authorList>
            <person name="van de Vossenberg B.T.L.H."/>
            <person name="Warris S."/>
            <person name="Nguyen H.D.T."/>
            <person name="van Gent-Pelzer M.P.E."/>
            <person name="Joly D.L."/>
            <person name="van de Geest H.C."/>
            <person name="Bonants P.J.M."/>
            <person name="Smith D.S."/>
            <person name="Levesque C.A."/>
            <person name="van der Lee T.A.J."/>
        </authorList>
    </citation>
    <scope>NUCLEOTIDE SEQUENCE [LARGE SCALE GENOMIC DNA]</scope>
    <source>
        <strain evidence="15 16">CBS 809.83</strain>
    </source>
</reference>
<keyword evidence="7" id="KW-0663">Pyridoxal phosphate</keyword>
<comment type="catalytic activity">
    <reaction evidence="11">
        <text>N(6)-(pyridoxal phosphate)-L-lysyl-[4-amino-5-hydroxymethyl-2-methylpyrimidine phosphate synthase] + L-histidyl-[4-amino-5-hydroxymethyl-2-methylpyrimidine phosphate synthase] + 2 Fe(3+) + 4 H2O = L-lysyl-[4-amino-5-hydroxymethyl-2-methylpyrimidine phosphate synthase] + (2S)-2-amino-5-hydroxy-4-oxopentanoyl-[4-amino-5-hydroxymethyl-2-methylpyrimidine phosphate synthase] + 4-amino-2-methyl-5-(phosphooxymethyl)pyrimidine + 3-oxopropanoate + 2 Fe(2+) + 2 H(+)</text>
        <dbReference type="Rhea" id="RHEA:65756"/>
        <dbReference type="Rhea" id="RHEA-COMP:16892"/>
        <dbReference type="Rhea" id="RHEA-COMP:16893"/>
        <dbReference type="Rhea" id="RHEA-COMP:16894"/>
        <dbReference type="Rhea" id="RHEA-COMP:16895"/>
        <dbReference type="ChEBI" id="CHEBI:15377"/>
        <dbReference type="ChEBI" id="CHEBI:15378"/>
        <dbReference type="ChEBI" id="CHEBI:29033"/>
        <dbReference type="ChEBI" id="CHEBI:29034"/>
        <dbReference type="ChEBI" id="CHEBI:29969"/>
        <dbReference type="ChEBI" id="CHEBI:29979"/>
        <dbReference type="ChEBI" id="CHEBI:33190"/>
        <dbReference type="ChEBI" id="CHEBI:58354"/>
        <dbReference type="ChEBI" id="CHEBI:143915"/>
        <dbReference type="ChEBI" id="CHEBI:157692"/>
    </reaction>
    <physiologicalReaction direction="left-to-right" evidence="11">
        <dbReference type="Rhea" id="RHEA:65757"/>
    </physiologicalReaction>
</comment>
<dbReference type="EMBL" id="QEAQ01000149">
    <property type="protein sequence ID" value="TPX54588.1"/>
    <property type="molecule type" value="Genomic_DNA"/>
</dbReference>
<keyword evidence="12" id="KW-0812">Transmembrane</keyword>
<evidence type="ECO:0000256" key="10">
    <source>
        <dbReference type="ARBA" id="ARBA00033171"/>
    </source>
</evidence>
<evidence type="ECO:0000313" key="15">
    <source>
        <dbReference type="EMBL" id="TPX54588.1"/>
    </source>
</evidence>
<keyword evidence="13" id="KW-0732">Signal</keyword>
<organism evidence="15 16">
    <name type="scientific">Powellomyces hirtus</name>
    <dbReference type="NCBI Taxonomy" id="109895"/>
    <lineage>
        <taxon>Eukaryota</taxon>
        <taxon>Fungi</taxon>
        <taxon>Fungi incertae sedis</taxon>
        <taxon>Chytridiomycota</taxon>
        <taxon>Chytridiomycota incertae sedis</taxon>
        <taxon>Chytridiomycetes</taxon>
        <taxon>Spizellomycetales</taxon>
        <taxon>Powellomycetaceae</taxon>
        <taxon>Powellomyces</taxon>
    </lineage>
</organism>
<evidence type="ECO:0000256" key="3">
    <source>
        <dbReference type="ARBA" id="ARBA00009406"/>
    </source>
</evidence>
<evidence type="ECO:0000256" key="11">
    <source>
        <dbReference type="ARBA" id="ARBA00048179"/>
    </source>
</evidence>
<feature type="domain" description="SsuA/THI5-like" evidence="14">
    <location>
        <begin position="50"/>
        <end position="269"/>
    </location>
</feature>
<evidence type="ECO:0000256" key="4">
    <source>
        <dbReference type="ARBA" id="ARBA00011738"/>
    </source>
</evidence>
<feature type="transmembrane region" description="Helical" evidence="12">
    <location>
        <begin position="440"/>
        <end position="459"/>
    </location>
</feature>
<dbReference type="InterPro" id="IPR027939">
    <property type="entry name" value="NMT1/THI5"/>
</dbReference>
<keyword evidence="12" id="KW-0472">Membrane</keyword>
<keyword evidence="5" id="KW-0808">Transferase</keyword>
<dbReference type="AlphaFoldDB" id="A0A507DUH2"/>
<comment type="similarity">
    <text evidence="3">Belongs to the NMT1/THI5 family.</text>
</comment>
<accession>A0A507DUH2</accession>
<dbReference type="PANTHER" id="PTHR31528:SF1">
    <property type="entry name" value="4-AMINO-5-HYDROXYMETHYL-2-METHYLPYRIMIDINE PHOSPHATE SYNTHASE THI11-RELATED"/>
    <property type="match status" value="1"/>
</dbReference>
<comment type="subunit">
    <text evidence="4">Homodimer.</text>
</comment>
<dbReference type="GO" id="GO:0009229">
    <property type="term" value="P:thiamine diphosphate biosynthetic process"/>
    <property type="evidence" value="ECO:0007669"/>
    <property type="project" value="UniProtKB-UniPathway"/>
</dbReference>
<comment type="pathway">
    <text evidence="2">Cofactor biosynthesis; thiamine diphosphate biosynthesis.</text>
</comment>
<comment type="function">
    <text evidence="1">Responsible for the formation of the pyrimidine heterocycle in the thiamine biosynthesis pathway. Catalyzes the formation of hydroxymethylpyrimidine phosphate (HMP-P) from histidine and pyridoxal phosphate (PLP). The protein uses PLP and the active site histidine to form HMP-P, generating an inactive enzyme. The enzyme can only undergo a single turnover, which suggests it is a suicide enzyme.</text>
</comment>
<sequence length="789" mass="87948">MIHIPVPSLSTTLHLFFLLVLCPRPSFLVAAAACQTIDKISLQLNWIWQAQFAGFQAASTLGYYQDECLGVQIRQGDPTFDGLSEVTSKRAVFGNSWTSRVAASHAAGANVTIVMQQFQRSGMRILSRLRPDIVEFKDLDNKTISAFTGSLNDLTVRATMAQYNMRNVTLLDQSFTPFKVFATDGTAVDGVSVLVYNELAQIYEKRNPETGMLYQPSDVRIFDFNDLGTAMLEDDVFVRSDWLADPYNQNITRRFVRATAKGWIYCRDHELECTNFLSDHSPHQEWMMREVNRLIWPSPLGVGAMDLEALAQTVEILNSTNTLTGTPCPYRLSDDSYMQWALNSLKAQNVDVVGAGWDRPSLHFCMNSGQTTYHTCDEVEATVCPPGHHATAPNPIPMIRMELSGVWDVRQERAPALMGESYAENPVLDTIVDLVRANKVLMGAWALVVFLTGATWLIVRRNFPMANARVVPETVATLVETTLDMIFLKLLVSDTHPHFFAIAMCGFCAQVALNVTIVFLFVHYELQQNGVRSWAEHHVNVLPPVLMLGILNPQLMEILASRFGHWAWTQAPLSPKGCAALRFCTFAAFLVGKTPQVCVQVLILERDGWHLSPFLASVTNLALLARGSIHYLLINTLFLYRLRTGEPKSNTRNGLRNVSSLFGLSIIDGLANIAGHHSTDVNRVRNDLENARRRVRELEERLREFEPPPIPPHYKSGPSNSAIVLASSVMDVAGVAIRRTSGPLLPRTYSNQFPRTSGPTLAHDLERCDSVDPSACVRRPSFPTTKADA</sequence>
<protein>
    <recommendedName>
        <fullName evidence="10">Thiamine pyrimidine synthase</fullName>
    </recommendedName>
</protein>
<dbReference type="GO" id="GO:0009228">
    <property type="term" value="P:thiamine biosynthetic process"/>
    <property type="evidence" value="ECO:0007669"/>
    <property type="project" value="UniProtKB-KW"/>
</dbReference>
<dbReference type="PANTHER" id="PTHR31528">
    <property type="entry name" value="4-AMINO-5-HYDROXYMETHYL-2-METHYLPYRIMIDINE PHOSPHATE SYNTHASE THI11-RELATED"/>
    <property type="match status" value="1"/>
</dbReference>
<evidence type="ECO:0000256" key="13">
    <source>
        <dbReference type="SAM" id="SignalP"/>
    </source>
</evidence>
<evidence type="ECO:0000256" key="12">
    <source>
        <dbReference type="SAM" id="Phobius"/>
    </source>
</evidence>
<evidence type="ECO:0000256" key="8">
    <source>
        <dbReference type="ARBA" id="ARBA00022977"/>
    </source>
</evidence>
<dbReference type="Gene3D" id="3.40.190.10">
    <property type="entry name" value="Periplasmic binding protein-like II"/>
    <property type="match status" value="2"/>
</dbReference>
<gene>
    <name evidence="15" type="ORF">PhCBS80983_g05866</name>
</gene>
<dbReference type="Pfam" id="PF09084">
    <property type="entry name" value="NMT1"/>
    <property type="match status" value="1"/>
</dbReference>
<evidence type="ECO:0000256" key="7">
    <source>
        <dbReference type="ARBA" id="ARBA00022898"/>
    </source>
</evidence>
<evidence type="ECO:0000256" key="6">
    <source>
        <dbReference type="ARBA" id="ARBA00022723"/>
    </source>
</evidence>
<evidence type="ECO:0000259" key="14">
    <source>
        <dbReference type="Pfam" id="PF09084"/>
    </source>
</evidence>
<dbReference type="SUPFAM" id="SSF53850">
    <property type="entry name" value="Periplasmic binding protein-like II"/>
    <property type="match status" value="1"/>
</dbReference>
<keyword evidence="6" id="KW-0479">Metal-binding</keyword>
<evidence type="ECO:0000256" key="9">
    <source>
        <dbReference type="ARBA" id="ARBA00023004"/>
    </source>
</evidence>
<dbReference type="GO" id="GO:0046872">
    <property type="term" value="F:metal ion binding"/>
    <property type="evidence" value="ECO:0007669"/>
    <property type="project" value="UniProtKB-KW"/>
</dbReference>
<evidence type="ECO:0000256" key="1">
    <source>
        <dbReference type="ARBA" id="ARBA00003469"/>
    </source>
</evidence>
<keyword evidence="8" id="KW-0784">Thiamine biosynthesis</keyword>
<keyword evidence="12" id="KW-1133">Transmembrane helix</keyword>
<comment type="caution">
    <text evidence="15">The sequence shown here is derived from an EMBL/GenBank/DDBJ whole genome shotgun (WGS) entry which is preliminary data.</text>
</comment>
<proteinExistence type="inferred from homology"/>